<reference evidence="1 2" key="1">
    <citation type="journal article" date="2015" name="Genome Biol. Evol.">
        <title>Phylogenomic analyses indicate that early fungi evolved digesting cell walls of algal ancestors of land plants.</title>
        <authorList>
            <person name="Chang Y."/>
            <person name="Wang S."/>
            <person name="Sekimoto S."/>
            <person name="Aerts A.L."/>
            <person name="Choi C."/>
            <person name="Clum A."/>
            <person name="LaButti K.M."/>
            <person name="Lindquist E.A."/>
            <person name="Yee Ngan C."/>
            <person name="Ohm R.A."/>
            <person name="Salamov A.A."/>
            <person name="Grigoriev I.V."/>
            <person name="Spatafora J.W."/>
            <person name="Berbee M.L."/>
        </authorList>
    </citation>
    <scope>NUCLEOTIDE SEQUENCE [LARGE SCALE GENOMIC DNA]</scope>
    <source>
        <strain evidence="1 2">NRRL 28638</strain>
    </source>
</reference>
<sequence length="124" mass="14555">MSENKRINLHDIIFNVEFQNHLDFFDRNEISMVSKLAREKLKPIVFKRVAIHSANIKLHSNVFSMVFDNQDSETEYDYQALREENRGDIEASFNEINLSLIGINNHTKSLCLSRLDNVGYYLFL</sequence>
<name>A0A137NPX0_CONC2</name>
<keyword evidence="2" id="KW-1185">Reference proteome</keyword>
<dbReference type="EMBL" id="KQ965206">
    <property type="protein sequence ID" value="KXN64750.1"/>
    <property type="molecule type" value="Genomic_DNA"/>
</dbReference>
<dbReference type="Proteomes" id="UP000070444">
    <property type="component" value="Unassembled WGS sequence"/>
</dbReference>
<protein>
    <submittedName>
        <fullName evidence="1">Uncharacterized protein</fullName>
    </submittedName>
</protein>
<organism evidence="1 2">
    <name type="scientific">Conidiobolus coronatus (strain ATCC 28846 / CBS 209.66 / NRRL 28638)</name>
    <name type="common">Delacroixia coronata</name>
    <dbReference type="NCBI Taxonomy" id="796925"/>
    <lineage>
        <taxon>Eukaryota</taxon>
        <taxon>Fungi</taxon>
        <taxon>Fungi incertae sedis</taxon>
        <taxon>Zoopagomycota</taxon>
        <taxon>Entomophthoromycotina</taxon>
        <taxon>Entomophthoromycetes</taxon>
        <taxon>Entomophthorales</taxon>
        <taxon>Ancylistaceae</taxon>
        <taxon>Conidiobolus</taxon>
    </lineage>
</organism>
<evidence type="ECO:0000313" key="2">
    <source>
        <dbReference type="Proteomes" id="UP000070444"/>
    </source>
</evidence>
<dbReference type="AlphaFoldDB" id="A0A137NPX0"/>
<gene>
    <name evidence="1" type="ORF">CONCODRAFT_21020</name>
</gene>
<accession>A0A137NPX0</accession>
<proteinExistence type="predicted"/>
<evidence type="ECO:0000313" key="1">
    <source>
        <dbReference type="EMBL" id="KXN64750.1"/>
    </source>
</evidence>